<protein>
    <recommendedName>
        <fullName evidence="2 5">Cell shape-determining protein MreC</fullName>
    </recommendedName>
    <alternativeName>
        <fullName evidence="4 5">Cell shape protein MreC</fullName>
    </alternativeName>
</protein>
<evidence type="ECO:0000256" key="3">
    <source>
        <dbReference type="ARBA" id="ARBA00022960"/>
    </source>
</evidence>
<organism evidence="9 10">
    <name type="scientific">Oceanobacillus zhaokaii</name>
    <dbReference type="NCBI Taxonomy" id="2052660"/>
    <lineage>
        <taxon>Bacteria</taxon>
        <taxon>Bacillati</taxon>
        <taxon>Bacillota</taxon>
        <taxon>Bacilli</taxon>
        <taxon>Bacillales</taxon>
        <taxon>Bacillaceae</taxon>
        <taxon>Oceanobacillus</taxon>
    </lineage>
</organism>
<dbReference type="InterPro" id="IPR007221">
    <property type="entry name" value="MreC"/>
</dbReference>
<gene>
    <name evidence="9" type="primary">mreC</name>
    <name evidence="9" type="ORF">CUC15_11950</name>
</gene>
<dbReference type="PANTHER" id="PTHR34138">
    <property type="entry name" value="CELL SHAPE-DETERMINING PROTEIN MREC"/>
    <property type="match status" value="1"/>
</dbReference>
<feature type="domain" description="Rod shape-determining protein MreC beta-barrel core" evidence="8">
    <location>
        <begin position="122"/>
        <end position="275"/>
    </location>
</feature>
<keyword evidence="6" id="KW-0175">Coiled coil</keyword>
<feature type="coiled-coil region" evidence="6">
    <location>
        <begin position="78"/>
        <end position="112"/>
    </location>
</feature>
<dbReference type="GO" id="GO:0008360">
    <property type="term" value="P:regulation of cell shape"/>
    <property type="evidence" value="ECO:0007669"/>
    <property type="project" value="UniProtKB-KW"/>
</dbReference>
<dbReference type="InterPro" id="IPR042177">
    <property type="entry name" value="Cell/Rod_1"/>
</dbReference>
<dbReference type="PIRSF" id="PIRSF038471">
    <property type="entry name" value="MreC"/>
    <property type="match status" value="1"/>
</dbReference>
<dbReference type="InterPro" id="IPR042175">
    <property type="entry name" value="Cell/Rod_MreC_2"/>
</dbReference>
<accession>A0A345PHW2</accession>
<dbReference type="GO" id="GO:0005886">
    <property type="term" value="C:plasma membrane"/>
    <property type="evidence" value="ECO:0007669"/>
    <property type="project" value="TreeGrafter"/>
</dbReference>
<dbReference type="Pfam" id="PF04085">
    <property type="entry name" value="MreC"/>
    <property type="match status" value="1"/>
</dbReference>
<dbReference type="Gene3D" id="2.40.10.350">
    <property type="entry name" value="Rod shape-determining protein MreC, domain 2"/>
    <property type="match status" value="1"/>
</dbReference>
<dbReference type="AlphaFoldDB" id="A0A345PHW2"/>
<keyword evidence="10" id="KW-1185">Reference proteome</keyword>
<dbReference type="EMBL" id="CP024848">
    <property type="protein sequence ID" value="AXI09592.1"/>
    <property type="molecule type" value="Genomic_DNA"/>
</dbReference>
<sequence length="291" mass="32866">MPFLRNKKLFVFLIGFIILVILIGYSLNNRENPNTAQKFLNDIVGWGQNVIHTPVNFVTDIVANIQDFKNTYEENQILREQIAQHKGLVYQVQELEKENEQLRNNLDITETIRDYNPIQATVIARSPEQWLNEVTINRGEQHGIKPNMVVITAEGMVGKIKTANKFTSKVQLLSGFDEYNRISAMISREEDSNIHGMIEGFDKETNSLLFRIIEESDTDIKEGELIVSSGMGGVFPAGLEIGTVKEVVSDQYGLTRTALVEPAAEMYEVNQVIVLDRSIEGVEESETEGDE</sequence>
<evidence type="ECO:0000259" key="8">
    <source>
        <dbReference type="Pfam" id="PF04085"/>
    </source>
</evidence>
<evidence type="ECO:0000313" key="10">
    <source>
        <dbReference type="Proteomes" id="UP000253908"/>
    </source>
</evidence>
<evidence type="ECO:0000256" key="4">
    <source>
        <dbReference type="ARBA" id="ARBA00032089"/>
    </source>
</evidence>
<evidence type="ECO:0000256" key="2">
    <source>
        <dbReference type="ARBA" id="ARBA00013855"/>
    </source>
</evidence>
<keyword evidence="3 5" id="KW-0133">Cell shape</keyword>
<dbReference type="InterPro" id="IPR055342">
    <property type="entry name" value="MreC_beta-barrel_core"/>
</dbReference>
<dbReference type="KEGG" id="ocn:CUC15_11950"/>
<evidence type="ECO:0000256" key="1">
    <source>
        <dbReference type="ARBA" id="ARBA00009369"/>
    </source>
</evidence>
<reference evidence="10" key="1">
    <citation type="submission" date="2017-11" db="EMBL/GenBank/DDBJ databases">
        <authorList>
            <person name="Zhu W."/>
        </authorList>
    </citation>
    <scope>NUCLEOTIDE SEQUENCE [LARGE SCALE GENOMIC DNA]</scope>
    <source>
        <strain evidence="10">160</strain>
    </source>
</reference>
<keyword evidence="7" id="KW-0812">Transmembrane</keyword>
<dbReference type="Gene3D" id="2.40.10.340">
    <property type="entry name" value="Rod shape-determining protein MreC, domain 1"/>
    <property type="match status" value="1"/>
</dbReference>
<evidence type="ECO:0000256" key="7">
    <source>
        <dbReference type="SAM" id="Phobius"/>
    </source>
</evidence>
<evidence type="ECO:0000256" key="6">
    <source>
        <dbReference type="SAM" id="Coils"/>
    </source>
</evidence>
<dbReference type="NCBIfam" id="TIGR00219">
    <property type="entry name" value="mreC"/>
    <property type="match status" value="1"/>
</dbReference>
<feature type="transmembrane region" description="Helical" evidence="7">
    <location>
        <begin position="9"/>
        <end position="27"/>
    </location>
</feature>
<dbReference type="OrthoDB" id="9792313at2"/>
<dbReference type="Proteomes" id="UP000253908">
    <property type="component" value="Chromosome"/>
</dbReference>
<dbReference type="Gene3D" id="1.20.5.490">
    <property type="entry name" value="Single helix bin"/>
    <property type="match status" value="1"/>
</dbReference>
<keyword evidence="7" id="KW-1133">Transmembrane helix</keyword>
<name>A0A345PHW2_9BACI</name>
<proteinExistence type="inferred from homology"/>
<dbReference type="RefSeq" id="WP_114916880.1">
    <property type="nucleotide sequence ID" value="NZ_CP024848.1"/>
</dbReference>
<evidence type="ECO:0000313" key="9">
    <source>
        <dbReference type="EMBL" id="AXI09592.1"/>
    </source>
</evidence>
<comment type="function">
    <text evidence="5">Involved in formation and maintenance of cell shape.</text>
</comment>
<dbReference type="PANTHER" id="PTHR34138:SF1">
    <property type="entry name" value="CELL SHAPE-DETERMINING PROTEIN MREC"/>
    <property type="match status" value="1"/>
</dbReference>
<keyword evidence="7" id="KW-0472">Membrane</keyword>
<comment type="similarity">
    <text evidence="1 5">Belongs to the MreC family.</text>
</comment>
<evidence type="ECO:0000256" key="5">
    <source>
        <dbReference type="PIRNR" id="PIRNR038471"/>
    </source>
</evidence>